<protein>
    <submittedName>
        <fullName evidence="2">Uncharacterized protein</fullName>
    </submittedName>
</protein>
<keyword evidence="3" id="KW-1185">Reference proteome</keyword>
<dbReference type="Proteomes" id="UP000269396">
    <property type="component" value="Unassembled WGS sequence"/>
</dbReference>
<evidence type="ECO:0000256" key="1">
    <source>
        <dbReference type="SAM" id="Phobius"/>
    </source>
</evidence>
<organism evidence="2 3">
    <name type="scientific">Schistosoma mattheei</name>
    <dbReference type="NCBI Taxonomy" id="31246"/>
    <lineage>
        <taxon>Eukaryota</taxon>
        <taxon>Metazoa</taxon>
        <taxon>Spiralia</taxon>
        <taxon>Lophotrochozoa</taxon>
        <taxon>Platyhelminthes</taxon>
        <taxon>Trematoda</taxon>
        <taxon>Digenea</taxon>
        <taxon>Strigeidida</taxon>
        <taxon>Schistosomatoidea</taxon>
        <taxon>Schistosomatidae</taxon>
        <taxon>Schistosoma</taxon>
    </lineage>
</organism>
<feature type="transmembrane region" description="Helical" evidence="1">
    <location>
        <begin position="58"/>
        <end position="79"/>
    </location>
</feature>
<evidence type="ECO:0000313" key="3">
    <source>
        <dbReference type="Proteomes" id="UP000269396"/>
    </source>
</evidence>
<dbReference type="AlphaFoldDB" id="A0A3P7Y5E7"/>
<keyword evidence="1" id="KW-0812">Transmembrane</keyword>
<reference evidence="2 3" key="1">
    <citation type="submission" date="2018-11" db="EMBL/GenBank/DDBJ databases">
        <authorList>
            <consortium name="Pathogen Informatics"/>
        </authorList>
    </citation>
    <scope>NUCLEOTIDE SEQUENCE [LARGE SCALE GENOMIC DNA]</scope>
    <source>
        <strain>Denwood</strain>
        <strain evidence="3">Zambia</strain>
    </source>
</reference>
<name>A0A3P7Y5E7_9TREM</name>
<keyword evidence="1" id="KW-0472">Membrane</keyword>
<accession>A0A3P7Y5E7</accession>
<evidence type="ECO:0000313" key="2">
    <source>
        <dbReference type="EMBL" id="VDO82281.1"/>
    </source>
</evidence>
<feature type="transmembrane region" description="Helical" evidence="1">
    <location>
        <begin position="91"/>
        <end position="112"/>
    </location>
</feature>
<gene>
    <name evidence="2" type="ORF">SMTD_LOCUS1876</name>
</gene>
<proteinExistence type="predicted"/>
<dbReference type="EMBL" id="UZAL01002301">
    <property type="protein sequence ID" value="VDO82281.1"/>
    <property type="molecule type" value="Genomic_DNA"/>
</dbReference>
<keyword evidence="1" id="KW-1133">Transmembrane helix</keyword>
<sequence length="137" mass="15407">MSSKSLFGSTSISVSNPYSIQRKVDDNHCSDNHGLFKSPGCTSSSGSELFIPRPKNKVFIIFAIIFIVCGDAPYSSISIEDFLYNYRVCMLLFNKSDCLLLILWILGGYLVLVNNDKENHSRTTGLLYFCQKVFEVL</sequence>